<reference evidence="6 7" key="1">
    <citation type="submission" date="2018-04" db="EMBL/GenBank/DDBJ databases">
        <title>Characteristic and Complete Genome Sequencing of A Novel Member of Infective Endocarditis Causative Bacteria: Bergeyella cardium QL-PH.</title>
        <authorList>
            <person name="Pan H."/>
            <person name="Sun E."/>
            <person name="Zhang Y."/>
        </authorList>
    </citation>
    <scope>NUCLEOTIDE SEQUENCE [LARGE SCALE GENOMIC DNA]</scope>
    <source>
        <strain evidence="6 7">HPQL</strain>
    </source>
</reference>
<dbReference type="PROSITE" id="PS00101">
    <property type="entry name" value="HEXAPEP_TRANSFERASES"/>
    <property type="match status" value="1"/>
</dbReference>
<dbReference type="PANTHER" id="PTHR43017">
    <property type="entry name" value="GALACTOSIDE O-ACETYLTRANSFERASE"/>
    <property type="match status" value="1"/>
</dbReference>
<evidence type="ECO:0000256" key="4">
    <source>
        <dbReference type="ARBA" id="ARBA00023315"/>
    </source>
</evidence>
<dbReference type="SMART" id="SM01266">
    <property type="entry name" value="Mac"/>
    <property type="match status" value="1"/>
</dbReference>
<dbReference type="KEGG" id="bcad:DBX24_08930"/>
<dbReference type="Pfam" id="PF00132">
    <property type="entry name" value="Hexapep"/>
    <property type="match status" value="1"/>
</dbReference>
<dbReference type="CDD" id="cd03357">
    <property type="entry name" value="LbH_MAT_GAT"/>
    <property type="match status" value="1"/>
</dbReference>
<dbReference type="InterPro" id="IPR039369">
    <property type="entry name" value="LacA-like"/>
</dbReference>
<dbReference type="GO" id="GO:0008870">
    <property type="term" value="F:galactoside O-acetyltransferase activity"/>
    <property type="evidence" value="ECO:0007669"/>
    <property type="project" value="TreeGrafter"/>
</dbReference>
<evidence type="ECO:0000256" key="5">
    <source>
        <dbReference type="RuleBase" id="RU367021"/>
    </source>
</evidence>
<keyword evidence="7" id="KW-1185">Reference proteome</keyword>
<gene>
    <name evidence="6" type="ORF">DBX24_08930</name>
</gene>
<dbReference type="OrthoDB" id="9812571at2"/>
<dbReference type="RefSeq" id="WP_120488979.1">
    <property type="nucleotide sequence ID" value="NZ_CP029149.1"/>
</dbReference>
<comment type="similarity">
    <text evidence="1 5">Belongs to the transferase hexapeptide repeat family.</text>
</comment>
<protein>
    <recommendedName>
        <fullName evidence="5">Acetyltransferase</fullName>
        <ecNumber evidence="5">2.3.1.-</ecNumber>
    </recommendedName>
</protein>
<keyword evidence="2 5" id="KW-0808">Transferase</keyword>
<dbReference type="Proteomes" id="UP000464318">
    <property type="component" value="Chromosome"/>
</dbReference>
<evidence type="ECO:0000256" key="3">
    <source>
        <dbReference type="ARBA" id="ARBA00022737"/>
    </source>
</evidence>
<dbReference type="InterPro" id="IPR001451">
    <property type="entry name" value="Hexapep"/>
</dbReference>
<dbReference type="SUPFAM" id="SSF51161">
    <property type="entry name" value="Trimeric LpxA-like enzymes"/>
    <property type="match status" value="1"/>
</dbReference>
<dbReference type="InterPro" id="IPR018357">
    <property type="entry name" value="Hexapep_transf_CS"/>
</dbReference>
<keyword evidence="3" id="KW-0677">Repeat</keyword>
<dbReference type="AlphaFoldDB" id="A0A6P1QXY6"/>
<dbReference type="Gene3D" id="2.160.10.10">
    <property type="entry name" value="Hexapeptide repeat proteins"/>
    <property type="match status" value="1"/>
</dbReference>
<evidence type="ECO:0000313" key="6">
    <source>
        <dbReference type="EMBL" id="QHN65997.1"/>
    </source>
</evidence>
<dbReference type="Pfam" id="PF12464">
    <property type="entry name" value="Mac"/>
    <property type="match status" value="1"/>
</dbReference>
<dbReference type="InterPro" id="IPR011004">
    <property type="entry name" value="Trimer_LpxA-like_sf"/>
</dbReference>
<name>A0A6P1QXY6_9FLAO</name>
<keyword evidence="4 5" id="KW-0012">Acyltransferase</keyword>
<dbReference type="FunFam" id="2.160.10.10:FF:000008">
    <property type="entry name" value="Maltose O-acetyltransferase"/>
    <property type="match status" value="1"/>
</dbReference>
<evidence type="ECO:0000313" key="7">
    <source>
        <dbReference type="Proteomes" id="UP000464318"/>
    </source>
</evidence>
<organism evidence="6 7">
    <name type="scientific">Bergeyella cardium</name>
    <dbReference type="NCBI Taxonomy" id="1585976"/>
    <lineage>
        <taxon>Bacteria</taxon>
        <taxon>Pseudomonadati</taxon>
        <taxon>Bacteroidota</taxon>
        <taxon>Flavobacteriia</taxon>
        <taxon>Flavobacteriales</taxon>
        <taxon>Weeksellaceae</taxon>
        <taxon>Bergeyella</taxon>
    </lineage>
</organism>
<dbReference type="EC" id="2.3.1.-" evidence="5"/>
<evidence type="ECO:0000256" key="2">
    <source>
        <dbReference type="ARBA" id="ARBA00022679"/>
    </source>
</evidence>
<dbReference type="EMBL" id="CP029149">
    <property type="protein sequence ID" value="QHN65997.1"/>
    <property type="molecule type" value="Genomic_DNA"/>
</dbReference>
<dbReference type="InterPro" id="IPR024688">
    <property type="entry name" value="Mac_dom"/>
</dbReference>
<sequence length="203" mass="22645">MTEKEKMLSGKLYFSDDKDLVEERKIAKLLVFELNNLNILEKEKRREIFKKLLGKIGENCYIKSPFYCDYGANIEIGKNFYANYNTTILDCAKVQIGDNVFFGPNVSLFTVGHPIDAEIRNSGVEFALPISIGNNVWIGGNTVINPNVCIGDNTVIGAGSVVTKDIPSGVVAFGNPCKAHREINENDKEFYFKDLAYKQTKSG</sequence>
<evidence type="ECO:0000256" key="1">
    <source>
        <dbReference type="ARBA" id="ARBA00007274"/>
    </source>
</evidence>
<dbReference type="PANTHER" id="PTHR43017:SF1">
    <property type="entry name" value="ACETYLTRANSFERASE YJL218W-RELATED"/>
    <property type="match status" value="1"/>
</dbReference>
<accession>A0A6P1QXY6</accession>
<proteinExistence type="inferred from homology"/>